<evidence type="ECO:0000256" key="4">
    <source>
        <dbReference type="ARBA" id="ARBA00022618"/>
    </source>
</evidence>
<keyword evidence="3" id="KW-1003">Cell membrane</keyword>
<sequence length="420" mass="45724">MTDRSTKPDYVLLATVGSLVAFGLVMVYSASFIEAFVLHKNQYFYLLRQLVGAVIGTVGLLIVMRIDYKVWRKYSVHIMGICLLLLFLVLILPASMTEVNGSRSWIRFGEGGVFGLFSIQPAELAKLAIIIYFADWLSRRGEHVGNVSYGLIPFSVMLGLVCGLVMLQPDLGTAVILVLIGGAVYFAAGANLWHLAGAIGTAVLAFWMLVGVMGVRNYRILAYLDPWKYYDTFGFQPIHAMYALGNGGIFGLGLGQGRQKFQWLPQAHTDTIFAIIGEELGLIGTTAILIAFAMIAYRGYRIAGRAPDPFAALVAVGITSWIVIQAMVNLGVTTSLLPFTGLTLPFLSYGSTSLYTTMIGVGILLNISKHMVAGQAQESSDGPFTRRGSALRFLDHLTVWRGNGRARLSGASSSRSARRR</sequence>
<evidence type="ECO:0000256" key="11">
    <source>
        <dbReference type="ARBA" id="ARBA00023136"/>
    </source>
</evidence>
<gene>
    <name evidence="23" type="ORF">A9Q02_07665</name>
</gene>
<dbReference type="PANTHER" id="PTHR30474">
    <property type="entry name" value="CELL CYCLE PROTEIN"/>
    <property type="match status" value="1"/>
</dbReference>
<feature type="transmembrane region" description="Helical" evidence="22">
    <location>
        <begin position="114"/>
        <end position="134"/>
    </location>
</feature>
<keyword evidence="9" id="KW-0573">Peptidoglycan synthesis</keyword>
<keyword evidence="6" id="KW-0808">Transferase</keyword>
<evidence type="ECO:0000256" key="10">
    <source>
        <dbReference type="ARBA" id="ARBA00022989"/>
    </source>
</evidence>
<evidence type="ECO:0000256" key="5">
    <source>
        <dbReference type="ARBA" id="ARBA00022676"/>
    </source>
</evidence>
<keyword evidence="10 22" id="KW-1133">Transmembrane helix</keyword>
<dbReference type="EC" id="2.4.99.28" evidence="19"/>
<dbReference type="AlphaFoldDB" id="A0A2H3KRP9"/>
<keyword evidence="8" id="KW-0133">Cell shape</keyword>
<keyword evidence="4 23" id="KW-0132">Cell division</keyword>
<dbReference type="OrthoDB" id="9768187at2"/>
<reference evidence="23 24" key="1">
    <citation type="submission" date="2016-05" db="EMBL/GenBank/DDBJ databases">
        <authorList>
            <person name="Lavstsen T."/>
            <person name="Jespersen J.S."/>
        </authorList>
    </citation>
    <scope>NUCLEOTIDE SEQUENCE [LARGE SCALE GENOMIC DNA]</scope>
    <source>
        <strain evidence="23 24">B7-9</strain>
    </source>
</reference>
<keyword evidence="24" id="KW-1185">Reference proteome</keyword>
<feature type="transmembrane region" description="Helical" evidence="22">
    <location>
        <begin position="195"/>
        <end position="215"/>
    </location>
</feature>
<feature type="transmembrane region" description="Helical" evidence="22">
    <location>
        <begin position="348"/>
        <end position="367"/>
    </location>
</feature>
<evidence type="ECO:0000256" key="20">
    <source>
        <dbReference type="ARBA" id="ARBA00049902"/>
    </source>
</evidence>
<dbReference type="RefSeq" id="WP_097650440.1">
    <property type="nucleotide sequence ID" value="NZ_LYXE01000009.1"/>
</dbReference>
<dbReference type="GO" id="GO:0008955">
    <property type="term" value="F:peptidoglycan glycosyltransferase activity"/>
    <property type="evidence" value="ECO:0007669"/>
    <property type="project" value="UniProtKB-EC"/>
</dbReference>
<dbReference type="GO" id="GO:0005886">
    <property type="term" value="C:plasma membrane"/>
    <property type="evidence" value="ECO:0007669"/>
    <property type="project" value="UniProtKB-SubCell"/>
</dbReference>
<comment type="pathway">
    <text evidence="2">Cell wall biogenesis; peptidoglycan biosynthesis.</text>
</comment>
<keyword evidence="5" id="KW-0328">Glycosyltransferase</keyword>
<comment type="function">
    <text evidence="21">Peptidoglycan polymerase that is essential for cell division.</text>
</comment>
<feature type="transmembrane region" description="Helical" evidence="22">
    <location>
        <begin position="12"/>
        <end position="33"/>
    </location>
</feature>
<dbReference type="GO" id="GO:0032153">
    <property type="term" value="C:cell division site"/>
    <property type="evidence" value="ECO:0007669"/>
    <property type="project" value="TreeGrafter"/>
</dbReference>
<comment type="catalytic activity">
    <reaction evidence="20">
        <text>[GlcNAc-(1-&gt;4)-Mur2Ac(oyl-L-Ala-gamma-D-Glu-L-Lys-D-Ala-D-Ala)](n)-di-trans,octa-cis-undecaprenyl diphosphate + beta-D-GlcNAc-(1-&gt;4)-Mur2Ac(oyl-L-Ala-gamma-D-Glu-L-Lys-D-Ala-D-Ala)-di-trans,octa-cis-undecaprenyl diphosphate = [GlcNAc-(1-&gt;4)-Mur2Ac(oyl-L-Ala-gamma-D-Glu-L-Lys-D-Ala-D-Ala)](n+1)-di-trans,octa-cis-undecaprenyl diphosphate + di-trans,octa-cis-undecaprenyl diphosphate + H(+)</text>
        <dbReference type="Rhea" id="RHEA:23708"/>
        <dbReference type="Rhea" id="RHEA-COMP:9602"/>
        <dbReference type="Rhea" id="RHEA-COMP:9603"/>
        <dbReference type="ChEBI" id="CHEBI:15378"/>
        <dbReference type="ChEBI" id="CHEBI:58405"/>
        <dbReference type="ChEBI" id="CHEBI:60033"/>
        <dbReference type="ChEBI" id="CHEBI:78435"/>
        <dbReference type="EC" id="2.4.99.28"/>
    </reaction>
</comment>
<dbReference type="InterPro" id="IPR013437">
    <property type="entry name" value="FtsW"/>
</dbReference>
<keyword evidence="11 22" id="KW-0472">Membrane</keyword>
<evidence type="ECO:0000256" key="6">
    <source>
        <dbReference type="ARBA" id="ARBA00022679"/>
    </source>
</evidence>
<accession>A0A2H3KRP9</accession>
<evidence type="ECO:0000256" key="2">
    <source>
        <dbReference type="ARBA" id="ARBA00004752"/>
    </source>
</evidence>
<evidence type="ECO:0000256" key="16">
    <source>
        <dbReference type="ARBA" id="ARBA00038053"/>
    </source>
</evidence>
<proteinExistence type="inferred from homology"/>
<dbReference type="GO" id="GO:0051301">
    <property type="term" value="P:cell division"/>
    <property type="evidence" value="ECO:0007669"/>
    <property type="project" value="UniProtKB-KW"/>
</dbReference>
<dbReference type="EMBL" id="LYXE01000009">
    <property type="protein sequence ID" value="PDW01300.1"/>
    <property type="molecule type" value="Genomic_DNA"/>
</dbReference>
<dbReference type="NCBIfam" id="TIGR02614">
    <property type="entry name" value="ftsW"/>
    <property type="match status" value="1"/>
</dbReference>
<feature type="transmembrane region" description="Helical" evidence="22">
    <location>
        <begin position="76"/>
        <end position="94"/>
    </location>
</feature>
<evidence type="ECO:0000256" key="7">
    <source>
        <dbReference type="ARBA" id="ARBA00022692"/>
    </source>
</evidence>
<dbReference type="GO" id="GO:0015648">
    <property type="term" value="F:lipid-linked peptidoglycan transporter activity"/>
    <property type="evidence" value="ECO:0007669"/>
    <property type="project" value="TreeGrafter"/>
</dbReference>
<dbReference type="GO" id="GO:0009252">
    <property type="term" value="P:peptidoglycan biosynthetic process"/>
    <property type="evidence" value="ECO:0007669"/>
    <property type="project" value="UniProtKB-KW"/>
</dbReference>
<comment type="subcellular location">
    <subcellularLocation>
        <location evidence="1">Cell membrane</location>
        <topology evidence="1">Multi-pass membrane protein</topology>
    </subcellularLocation>
</comment>
<comment type="caution">
    <text evidence="23">The sequence shown here is derived from an EMBL/GenBank/DDBJ whole genome shotgun (WGS) entry which is preliminary data.</text>
</comment>
<evidence type="ECO:0000256" key="18">
    <source>
        <dbReference type="ARBA" id="ARBA00041418"/>
    </source>
</evidence>
<evidence type="ECO:0000313" key="24">
    <source>
        <dbReference type="Proteomes" id="UP000220922"/>
    </source>
</evidence>
<comment type="similarity">
    <text evidence="16">Belongs to the SEDS family. FtsW subfamily.</text>
</comment>
<evidence type="ECO:0000256" key="8">
    <source>
        <dbReference type="ARBA" id="ARBA00022960"/>
    </source>
</evidence>
<dbReference type="Pfam" id="PF01098">
    <property type="entry name" value="FTSW_RODA_SPOVE"/>
    <property type="match status" value="1"/>
</dbReference>
<evidence type="ECO:0000256" key="1">
    <source>
        <dbReference type="ARBA" id="ARBA00004651"/>
    </source>
</evidence>
<evidence type="ECO:0000313" key="23">
    <source>
        <dbReference type="EMBL" id="PDW01300.1"/>
    </source>
</evidence>
<name>A0A2H3KRP9_9CHLR</name>
<evidence type="ECO:0000256" key="21">
    <source>
        <dbReference type="ARBA" id="ARBA00049966"/>
    </source>
</evidence>
<evidence type="ECO:0000256" key="12">
    <source>
        <dbReference type="ARBA" id="ARBA00023306"/>
    </source>
</evidence>
<feature type="transmembrane region" description="Helical" evidence="22">
    <location>
        <begin position="172"/>
        <end position="188"/>
    </location>
</feature>
<feature type="transmembrane region" description="Helical" evidence="22">
    <location>
        <begin position="309"/>
        <end position="328"/>
    </location>
</feature>
<evidence type="ECO:0000256" key="13">
    <source>
        <dbReference type="ARBA" id="ARBA00023316"/>
    </source>
</evidence>
<evidence type="ECO:0000256" key="17">
    <source>
        <dbReference type="ARBA" id="ARBA00041185"/>
    </source>
</evidence>
<feature type="transmembrane region" description="Helical" evidence="22">
    <location>
        <begin position="272"/>
        <end position="297"/>
    </location>
</feature>
<keyword evidence="12" id="KW-0131">Cell cycle</keyword>
<evidence type="ECO:0000256" key="22">
    <source>
        <dbReference type="SAM" id="Phobius"/>
    </source>
</evidence>
<organism evidence="23 24">
    <name type="scientific">Candidatus Chloroploca asiatica</name>
    <dbReference type="NCBI Taxonomy" id="1506545"/>
    <lineage>
        <taxon>Bacteria</taxon>
        <taxon>Bacillati</taxon>
        <taxon>Chloroflexota</taxon>
        <taxon>Chloroflexia</taxon>
        <taxon>Chloroflexales</taxon>
        <taxon>Chloroflexineae</taxon>
        <taxon>Oscillochloridaceae</taxon>
        <taxon>Candidatus Chloroploca</taxon>
    </lineage>
</organism>
<keyword evidence="13" id="KW-0961">Cell wall biogenesis/degradation</keyword>
<dbReference type="PANTHER" id="PTHR30474:SF2">
    <property type="entry name" value="PEPTIDOGLYCAN GLYCOSYLTRANSFERASE FTSW-RELATED"/>
    <property type="match status" value="1"/>
</dbReference>
<dbReference type="GO" id="GO:0008360">
    <property type="term" value="P:regulation of cell shape"/>
    <property type="evidence" value="ECO:0007669"/>
    <property type="project" value="UniProtKB-KW"/>
</dbReference>
<evidence type="ECO:0000256" key="9">
    <source>
        <dbReference type="ARBA" id="ARBA00022984"/>
    </source>
</evidence>
<dbReference type="InterPro" id="IPR001182">
    <property type="entry name" value="FtsW/RodA"/>
</dbReference>
<protein>
    <recommendedName>
        <fullName evidence="17">Probable peptidoglycan glycosyltransferase FtsW</fullName>
        <ecNumber evidence="19">2.4.99.28</ecNumber>
    </recommendedName>
    <alternativeName>
        <fullName evidence="18">Cell division protein FtsW</fullName>
    </alternativeName>
    <alternativeName>
        <fullName evidence="15">Cell wall polymerase</fullName>
    </alternativeName>
    <alternativeName>
        <fullName evidence="14">Peptidoglycan polymerase</fullName>
    </alternativeName>
</protein>
<evidence type="ECO:0000256" key="19">
    <source>
        <dbReference type="ARBA" id="ARBA00044770"/>
    </source>
</evidence>
<keyword evidence="7 22" id="KW-0812">Transmembrane</keyword>
<feature type="transmembrane region" description="Helical" evidence="22">
    <location>
        <begin position="45"/>
        <end position="64"/>
    </location>
</feature>
<dbReference type="Proteomes" id="UP000220922">
    <property type="component" value="Unassembled WGS sequence"/>
</dbReference>
<evidence type="ECO:0000256" key="3">
    <source>
        <dbReference type="ARBA" id="ARBA00022475"/>
    </source>
</evidence>
<evidence type="ECO:0000256" key="14">
    <source>
        <dbReference type="ARBA" id="ARBA00032370"/>
    </source>
</evidence>
<feature type="transmembrane region" description="Helical" evidence="22">
    <location>
        <begin position="146"/>
        <end position="166"/>
    </location>
</feature>
<evidence type="ECO:0000256" key="15">
    <source>
        <dbReference type="ARBA" id="ARBA00033270"/>
    </source>
</evidence>
<dbReference type="GO" id="GO:0071555">
    <property type="term" value="P:cell wall organization"/>
    <property type="evidence" value="ECO:0007669"/>
    <property type="project" value="UniProtKB-KW"/>
</dbReference>